<comment type="similarity">
    <text evidence="1">Belongs to the ABC transporter superfamily.</text>
</comment>
<dbReference type="InterPro" id="IPR017871">
    <property type="entry name" value="ABC_transporter-like_CS"/>
</dbReference>
<dbReference type="PROSITE" id="PS00211">
    <property type="entry name" value="ABC_TRANSPORTER_1"/>
    <property type="match status" value="1"/>
</dbReference>
<reference evidence="6 7" key="1">
    <citation type="submission" date="2016-10" db="EMBL/GenBank/DDBJ databases">
        <authorList>
            <person name="de Groot N.N."/>
        </authorList>
    </citation>
    <scope>NUCLEOTIDE SEQUENCE [LARGE SCALE GENOMIC DNA]</scope>
    <source>
        <strain evidence="6 7">DSM 27842</strain>
    </source>
</reference>
<dbReference type="STRING" id="569882.SAMN04490248_1236"/>
<dbReference type="GO" id="GO:0005524">
    <property type="term" value="F:ATP binding"/>
    <property type="evidence" value="ECO:0007669"/>
    <property type="project" value="UniProtKB-KW"/>
</dbReference>
<gene>
    <name evidence="6" type="ORF">SAMN04490248_1236</name>
</gene>
<evidence type="ECO:0000256" key="2">
    <source>
        <dbReference type="ARBA" id="ARBA00022448"/>
    </source>
</evidence>
<dbReference type="SUPFAM" id="SSF52540">
    <property type="entry name" value="P-loop containing nucleoside triphosphate hydrolases"/>
    <property type="match status" value="1"/>
</dbReference>
<dbReference type="InterPro" id="IPR050166">
    <property type="entry name" value="ABC_transporter_ATP-bind"/>
</dbReference>
<dbReference type="PANTHER" id="PTHR42788">
    <property type="entry name" value="TAURINE IMPORT ATP-BINDING PROTEIN-RELATED"/>
    <property type="match status" value="1"/>
</dbReference>
<accession>A0A1H8UWL0</accession>
<dbReference type="PROSITE" id="PS50893">
    <property type="entry name" value="ABC_TRANSPORTER_2"/>
    <property type="match status" value="1"/>
</dbReference>
<name>A0A1H8UWL0_9RHOB</name>
<dbReference type="InterPro" id="IPR003593">
    <property type="entry name" value="AAA+_ATPase"/>
</dbReference>
<dbReference type="EMBL" id="FODS01000023">
    <property type="protein sequence ID" value="SEP07555.1"/>
    <property type="molecule type" value="Genomic_DNA"/>
</dbReference>
<evidence type="ECO:0000259" key="5">
    <source>
        <dbReference type="PROSITE" id="PS50893"/>
    </source>
</evidence>
<dbReference type="Pfam" id="PF00005">
    <property type="entry name" value="ABC_tran"/>
    <property type="match status" value="1"/>
</dbReference>
<sequence>MTVTTETSIIVEGLTKAFYEPRTDSETIALKNLSFSVRKGEFVCLVGPSGCGKTTALRVIADLEQPLSGAVQVVGGGRPAVVFQEQSVFPWMSVQDNIAFPLRVRGMWRKERLERTRHLIDLVGLNRFEKSLPHQLSGGMKQRVSVARALAEDADVLLMDEPFGALDEQTRLELQQELLRIWDASGKTVLFITHSVDEALTLADRVLVMSHRPGRILADLQVGFSRPRDVVELRRDERFWDLTYEVWSLLKGSAVGEGEA</sequence>
<evidence type="ECO:0000313" key="7">
    <source>
        <dbReference type="Proteomes" id="UP000198893"/>
    </source>
</evidence>
<protein>
    <submittedName>
        <fullName evidence="6">NitT/TauT family transport system ATP-binding protein</fullName>
    </submittedName>
</protein>
<dbReference type="CDD" id="cd03293">
    <property type="entry name" value="ABC_NrtD_SsuB_transporters"/>
    <property type="match status" value="1"/>
</dbReference>
<dbReference type="SMART" id="SM00382">
    <property type="entry name" value="AAA"/>
    <property type="match status" value="1"/>
</dbReference>
<proteinExistence type="inferred from homology"/>
<dbReference type="InterPro" id="IPR027417">
    <property type="entry name" value="P-loop_NTPase"/>
</dbReference>
<evidence type="ECO:0000256" key="3">
    <source>
        <dbReference type="ARBA" id="ARBA00022741"/>
    </source>
</evidence>
<keyword evidence="2" id="KW-0813">Transport</keyword>
<feature type="domain" description="ABC transporter" evidence="5">
    <location>
        <begin position="9"/>
        <end position="236"/>
    </location>
</feature>
<dbReference type="PANTHER" id="PTHR42788:SF13">
    <property type="entry name" value="ALIPHATIC SULFONATES IMPORT ATP-BINDING PROTEIN SSUB"/>
    <property type="match status" value="1"/>
</dbReference>
<dbReference type="RefSeq" id="WP_093119837.1">
    <property type="nucleotide sequence ID" value="NZ_FODS01000023.1"/>
</dbReference>
<dbReference type="Gene3D" id="3.40.50.300">
    <property type="entry name" value="P-loop containing nucleotide triphosphate hydrolases"/>
    <property type="match status" value="1"/>
</dbReference>
<keyword evidence="7" id="KW-1185">Reference proteome</keyword>
<evidence type="ECO:0000256" key="1">
    <source>
        <dbReference type="ARBA" id="ARBA00005417"/>
    </source>
</evidence>
<keyword evidence="3" id="KW-0547">Nucleotide-binding</keyword>
<dbReference type="AlphaFoldDB" id="A0A1H8UWL0"/>
<evidence type="ECO:0000313" key="6">
    <source>
        <dbReference type="EMBL" id="SEP07555.1"/>
    </source>
</evidence>
<dbReference type="OrthoDB" id="9802264at2"/>
<organism evidence="6 7">
    <name type="scientific">Salinihabitans flavidus</name>
    <dbReference type="NCBI Taxonomy" id="569882"/>
    <lineage>
        <taxon>Bacteria</taxon>
        <taxon>Pseudomonadati</taxon>
        <taxon>Pseudomonadota</taxon>
        <taxon>Alphaproteobacteria</taxon>
        <taxon>Rhodobacterales</taxon>
        <taxon>Roseobacteraceae</taxon>
        <taxon>Salinihabitans</taxon>
    </lineage>
</organism>
<dbReference type="Proteomes" id="UP000198893">
    <property type="component" value="Unassembled WGS sequence"/>
</dbReference>
<dbReference type="InterPro" id="IPR003439">
    <property type="entry name" value="ABC_transporter-like_ATP-bd"/>
</dbReference>
<evidence type="ECO:0000256" key="4">
    <source>
        <dbReference type="ARBA" id="ARBA00022840"/>
    </source>
</evidence>
<keyword evidence="4 6" id="KW-0067">ATP-binding</keyword>
<dbReference type="GO" id="GO:0016887">
    <property type="term" value="F:ATP hydrolysis activity"/>
    <property type="evidence" value="ECO:0007669"/>
    <property type="project" value="InterPro"/>
</dbReference>